<dbReference type="Proteomes" id="UP000016923">
    <property type="component" value="Unassembled WGS sequence"/>
</dbReference>
<evidence type="ECO:0000256" key="8">
    <source>
        <dbReference type="PROSITE-ProRule" id="PRU01016"/>
    </source>
</evidence>
<dbReference type="GO" id="GO:0032259">
    <property type="term" value="P:methylation"/>
    <property type="evidence" value="ECO:0007669"/>
    <property type="project" value="UniProtKB-KW"/>
</dbReference>
<dbReference type="VEuPathDB" id="FungiDB:F503_07636"/>
<dbReference type="GO" id="GO:0003677">
    <property type="term" value="F:DNA binding"/>
    <property type="evidence" value="ECO:0007669"/>
    <property type="project" value="UniProtKB-KW"/>
</dbReference>
<feature type="domain" description="BAH" evidence="10">
    <location>
        <begin position="684"/>
        <end position="809"/>
    </location>
</feature>
<feature type="active site" evidence="8">
    <location>
        <position position="934"/>
    </location>
</feature>
<evidence type="ECO:0000256" key="3">
    <source>
        <dbReference type="ARBA" id="ARBA00022603"/>
    </source>
</evidence>
<dbReference type="PROSITE" id="PS51679">
    <property type="entry name" value="SAM_MT_C5"/>
    <property type="match status" value="1"/>
</dbReference>
<dbReference type="Pfam" id="PF00145">
    <property type="entry name" value="DNA_methylase"/>
    <property type="match status" value="1"/>
</dbReference>
<dbReference type="InterPro" id="IPR043151">
    <property type="entry name" value="BAH_sf"/>
</dbReference>
<dbReference type="OrthoDB" id="5376140at2759"/>
<dbReference type="PANTHER" id="PTHR10629">
    <property type="entry name" value="CYTOSINE-SPECIFIC METHYLTRANSFERASE"/>
    <property type="match status" value="1"/>
</dbReference>
<dbReference type="eggNOG" id="ENOG502R6QN">
    <property type="taxonomic scope" value="Eukaryota"/>
</dbReference>
<organism evidence="11 12">
    <name type="scientific">Ophiostoma piceae (strain UAMH 11346)</name>
    <name type="common">Sap stain fungus</name>
    <dbReference type="NCBI Taxonomy" id="1262450"/>
    <lineage>
        <taxon>Eukaryota</taxon>
        <taxon>Fungi</taxon>
        <taxon>Dikarya</taxon>
        <taxon>Ascomycota</taxon>
        <taxon>Pezizomycotina</taxon>
        <taxon>Sordariomycetes</taxon>
        <taxon>Sordariomycetidae</taxon>
        <taxon>Ophiostomatales</taxon>
        <taxon>Ophiostomataceae</taxon>
        <taxon>Ophiostoma</taxon>
    </lineage>
</organism>
<evidence type="ECO:0000256" key="4">
    <source>
        <dbReference type="ARBA" id="ARBA00022679"/>
    </source>
</evidence>
<dbReference type="InterPro" id="IPR057215">
    <property type="entry name" value="DUF7893"/>
</dbReference>
<keyword evidence="12" id="KW-1185">Reference proteome</keyword>
<dbReference type="InterPro" id="IPR001025">
    <property type="entry name" value="BAH_dom"/>
</dbReference>
<dbReference type="InterPro" id="IPR001525">
    <property type="entry name" value="C5_MeTfrase"/>
</dbReference>
<dbReference type="InterPro" id="IPR029063">
    <property type="entry name" value="SAM-dependent_MTases_sf"/>
</dbReference>
<dbReference type="HOGENOM" id="CLU_003836_2_0_1"/>
<name>S3CAR8_OPHP1</name>
<feature type="region of interest" description="Disordered" evidence="9">
    <location>
        <begin position="1272"/>
        <end position="1345"/>
    </location>
</feature>
<dbReference type="Gene3D" id="2.30.30.490">
    <property type="match status" value="1"/>
</dbReference>
<dbReference type="GO" id="GO:0044027">
    <property type="term" value="P:negative regulation of gene expression via chromosomal CpG island methylation"/>
    <property type="evidence" value="ECO:0007669"/>
    <property type="project" value="TreeGrafter"/>
</dbReference>
<dbReference type="GO" id="GO:0005634">
    <property type="term" value="C:nucleus"/>
    <property type="evidence" value="ECO:0007669"/>
    <property type="project" value="UniProtKB-SubCell"/>
</dbReference>
<dbReference type="PRINTS" id="PR00105">
    <property type="entry name" value="C5METTRFRASE"/>
</dbReference>
<dbReference type="EMBL" id="KE148168">
    <property type="protein sequence ID" value="EPE03333.1"/>
    <property type="molecule type" value="Genomic_DNA"/>
</dbReference>
<keyword evidence="5 8" id="KW-0949">S-adenosyl-L-methionine</keyword>
<evidence type="ECO:0000256" key="1">
    <source>
        <dbReference type="ARBA" id="ARBA00004123"/>
    </source>
</evidence>
<evidence type="ECO:0000256" key="9">
    <source>
        <dbReference type="SAM" id="MobiDB-lite"/>
    </source>
</evidence>
<evidence type="ECO:0000313" key="11">
    <source>
        <dbReference type="EMBL" id="EPE03333.1"/>
    </source>
</evidence>
<evidence type="ECO:0000259" key="10">
    <source>
        <dbReference type="PROSITE" id="PS51038"/>
    </source>
</evidence>
<evidence type="ECO:0000256" key="7">
    <source>
        <dbReference type="ARBA" id="ARBA00023242"/>
    </source>
</evidence>
<keyword evidence="4 8" id="KW-0808">Transferase</keyword>
<gene>
    <name evidence="11" type="ORF">F503_07636</name>
</gene>
<comment type="subcellular location">
    <subcellularLocation>
        <location evidence="1">Nucleus</location>
    </subcellularLocation>
</comment>
<reference evidence="11 12" key="1">
    <citation type="journal article" date="2013" name="BMC Genomics">
        <title>The genome and transcriptome of the pine saprophyte Ophiostoma piceae, and a comparison with the bark beetle-associated pine pathogen Grosmannia clavigera.</title>
        <authorList>
            <person name="Haridas S."/>
            <person name="Wang Y."/>
            <person name="Lim L."/>
            <person name="Massoumi Alamouti S."/>
            <person name="Jackman S."/>
            <person name="Docking R."/>
            <person name="Robertson G."/>
            <person name="Birol I."/>
            <person name="Bohlmann J."/>
            <person name="Breuil C."/>
        </authorList>
    </citation>
    <scope>NUCLEOTIDE SEQUENCE [LARGE SCALE GENOMIC DNA]</scope>
    <source>
        <strain evidence="11 12">UAMH 11346</strain>
    </source>
</reference>
<dbReference type="InterPro" id="IPR050390">
    <property type="entry name" value="C5-Methyltransferase"/>
</dbReference>
<dbReference type="PANTHER" id="PTHR10629:SF54">
    <property type="entry name" value="DNA METHYLTRANSFERASE DIM-2"/>
    <property type="match status" value="1"/>
</dbReference>
<dbReference type="Gene3D" id="3.40.50.150">
    <property type="entry name" value="Vaccinia Virus protein VP39"/>
    <property type="match status" value="1"/>
</dbReference>
<dbReference type="SUPFAM" id="SSF53335">
    <property type="entry name" value="S-adenosyl-L-methionine-dependent methyltransferases"/>
    <property type="match status" value="1"/>
</dbReference>
<evidence type="ECO:0000256" key="6">
    <source>
        <dbReference type="ARBA" id="ARBA00023125"/>
    </source>
</evidence>
<dbReference type="PROSITE" id="PS51038">
    <property type="entry name" value="BAH"/>
    <property type="match status" value="1"/>
</dbReference>
<dbReference type="EC" id="2.1.1.37" evidence="2"/>
<dbReference type="OMA" id="TFDVIWY"/>
<proteinExistence type="inferred from homology"/>
<feature type="compositionally biased region" description="Low complexity" evidence="9">
    <location>
        <begin position="34"/>
        <end position="61"/>
    </location>
</feature>
<dbReference type="Gene3D" id="3.90.120.10">
    <property type="entry name" value="DNA Methylase, subunit A, domain 2"/>
    <property type="match status" value="1"/>
</dbReference>
<dbReference type="InterPro" id="IPR018117">
    <property type="entry name" value="C5_DNA_meth_AS"/>
</dbReference>
<evidence type="ECO:0000313" key="12">
    <source>
        <dbReference type="Proteomes" id="UP000016923"/>
    </source>
</evidence>
<evidence type="ECO:0000256" key="5">
    <source>
        <dbReference type="ARBA" id="ARBA00022691"/>
    </source>
</evidence>
<evidence type="ECO:0000256" key="2">
    <source>
        <dbReference type="ARBA" id="ARBA00011975"/>
    </source>
</evidence>
<sequence length="1358" mass="151929">MPRLLGDDPLLLSDASDTNDSSTEYDFERTNTAPSSSFPSSVIPSRPASATATPTTAWTTTVEESRSPSPLPWTPRRNKRAYKQVIDDDDEDEAPFQAVEVTEIADDENEMIIEPEDDDLAEIIVPDYCSDADLQEAKLVTSVVELPTSTLISPRSVAVNYEPPLPVTSEHRAVDALIQLAEERTKEQRRLSGEKKKRKKCVTDFVYIDLDDFEVYYKSITSDIRLRSLHFLGAGKNNNNLMFFDGVLSVGSTRYYVERVPFHAAPVDNYSVQYDTVNGHISIHSVLNSDREVYYRLNRPSPAYARFYYPYLWVADLGKHFVDYADKMTDKADGDIRISHFRVSFGKWLEKTHPNSAAVTSWRRSFRCKATNNVVDFRPAVVAYNDYLWKEAAAVLGNEIANSLSFFQEVDSKYYPIHKPLIPDNHPPAAPLPTTVTPYIYHTFRGLAIQKYMLSTPGKHAPEALGNATLLPQGQTPFITGETGEGEELAERILRIRPGDVVSTTPDGRGSGSKWSMDFDDIVEDNGTDTPSQTDKRWYGLVHRVNEPQPRPDGRYDRDAQRTFDIAWLYAPQHTPCRQTQYPWANELFLSDHCTCEEDDEGAFIQEDEIASVHSVEWYGGPDTTADFFIRQTFLHGERSWIQLRLSHIFCQSSAAEALSTEWYSERYYSASTSLTIGQFQRREEYEVGDTVLAVVSKRDTRSEPYIIEGKGKDKDSNTFRLRVLLRRHELDSSEAPPNELVYTDEIIDLYKHTDGKRRKSARVMGRCIVRIFKENESIPTPYNRSGAGNVFYITHRLATQDDDWPTTDYQPMCVPVKDPPPAFRQGFNPATPIPRLRALELFCGCGNLGRGIEDAGATETRCANDIWPVAMHTFMANVESEAVEPFIGSADTLLDCAIRGVRSLKAPEETSTNMTTTIPVPGEIDFISGGSPCQGFSKLTPDKTTPQQFKNRSMVASFASFVDLYRPKYGILENVAAMAESKKTKSKGKAKTKDAGVTEDIFGQLVCALLGMGYQLRIMLGNAWFYGAPQKRQRVFLIFAAPGQQLPDVPLPSHGPSTQIMGGDRTEGLYKAIGDTESGDWITTVLAPPATAFPFMSSGEATADLESIDDGQVDICVPHPDHRITLGISDHMRRKIAQIPSQPYGLGLAEVRHTKEFRHVEHLFTTKEVANVVTNAYRRANPQHMFRTVRTQCVIADARGPGELHWRDLRPLSVMEMRRAQGVPDDDLLLFDKQADQWKMVGNAVARPIALALGLALREAYRGSLYEPAAPSVLDMSPSPRPASSATVTNRVFQTSPYAGRAGRSSQPKRQRSRSTSIDSGMDEPAQDIPGKRQRSEGSGEAKTVVSLADYELVILD</sequence>
<dbReference type="GO" id="GO:0003886">
    <property type="term" value="F:DNA (cytosine-5-)-methyltransferase activity"/>
    <property type="evidence" value="ECO:0007669"/>
    <property type="project" value="UniProtKB-EC"/>
</dbReference>
<keyword evidence="7" id="KW-0539">Nucleus</keyword>
<protein>
    <recommendedName>
        <fullName evidence="2">DNA (cytosine-5-)-methyltransferase</fullName>
        <ecNumber evidence="2">2.1.1.37</ecNumber>
    </recommendedName>
</protein>
<feature type="region of interest" description="Disordered" evidence="9">
    <location>
        <begin position="1"/>
        <end position="78"/>
    </location>
</feature>
<dbReference type="STRING" id="1262450.S3CAR8"/>
<feature type="compositionally biased region" description="Polar residues" evidence="9">
    <location>
        <begin position="1283"/>
        <end position="1298"/>
    </location>
</feature>
<keyword evidence="3 8" id="KW-0489">Methyltransferase</keyword>
<accession>S3CAR8</accession>
<feature type="compositionally biased region" description="Basic and acidic residues" evidence="9">
    <location>
        <begin position="1331"/>
        <end position="1341"/>
    </location>
</feature>
<dbReference type="PROSITE" id="PS00094">
    <property type="entry name" value="C5_MTASE_1"/>
    <property type="match status" value="1"/>
</dbReference>
<dbReference type="GO" id="GO:0003682">
    <property type="term" value="F:chromatin binding"/>
    <property type="evidence" value="ECO:0007669"/>
    <property type="project" value="InterPro"/>
</dbReference>
<keyword evidence="6" id="KW-0238">DNA-binding</keyword>
<feature type="compositionally biased region" description="Polar residues" evidence="9">
    <location>
        <begin position="15"/>
        <end position="24"/>
    </location>
</feature>
<comment type="similarity">
    <text evidence="8">Belongs to the class I-like SAM-binding methyltransferase superfamily. C5-methyltransferase family.</text>
</comment>
<dbReference type="Pfam" id="PF25423">
    <property type="entry name" value="DUF7893"/>
    <property type="match status" value="1"/>
</dbReference>